<dbReference type="Proteomes" id="UP000828390">
    <property type="component" value="Unassembled WGS sequence"/>
</dbReference>
<sequence length="124" mass="13450">MGRKSKRRSRESSGSESDKVNKGKVFEPRGPSGDTTISVSDILSATNAVLYGTECVQSPDIDNVLSGYVNSSVSSSVQPEIPTMAEPLNSELLAYLKKIATRIDNIEKGLNPLEEVERKVSSFE</sequence>
<protein>
    <submittedName>
        <fullName evidence="2">Uncharacterized protein</fullName>
    </submittedName>
</protein>
<evidence type="ECO:0000256" key="1">
    <source>
        <dbReference type="SAM" id="MobiDB-lite"/>
    </source>
</evidence>
<evidence type="ECO:0000313" key="2">
    <source>
        <dbReference type="EMBL" id="KAH3885144.1"/>
    </source>
</evidence>
<name>A0A9D4N0M0_DREPO</name>
<organism evidence="2 3">
    <name type="scientific">Dreissena polymorpha</name>
    <name type="common">Zebra mussel</name>
    <name type="synonym">Mytilus polymorpha</name>
    <dbReference type="NCBI Taxonomy" id="45954"/>
    <lineage>
        <taxon>Eukaryota</taxon>
        <taxon>Metazoa</taxon>
        <taxon>Spiralia</taxon>
        <taxon>Lophotrochozoa</taxon>
        <taxon>Mollusca</taxon>
        <taxon>Bivalvia</taxon>
        <taxon>Autobranchia</taxon>
        <taxon>Heteroconchia</taxon>
        <taxon>Euheterodonta</taxon>
        <taxon>Imparidentia</taxon>
        <taxon>Neoheterodontei</taxon>
        <taxon>Myida</taxon>
        <taxon>Dreissenoidea</taxon>
        <taxon>Dreissenidae</taxon>
        <taxon>Dreissena</taxon>
    </lineage>
</organism>
<reference evidence="2" key="2">
    <citation type="submission" date="2020-11" db="EMBL/GenBank/DDBJ databases">
        <authorList>
            <person name="McCartney M.A."/>
            <person name="Auch B."/>
            <person name="Kono T."/>
            <person name="Mallez S."/>
            <person name="Becker A."/>
            <person name="Gohl D.M."/>
            <person name="Silverstein K.A.T."/>
            <person name="Koren S."/>
            <person name="Bechman K.B."/>
            <person name="Herman A."/>
            <person name="Abrahante J.E."/>
            <person name="Garbe J."/>
        </authorList>
    </citation>
    <scope>NUCLEOTIDE SEQUENCE</scope>
    <source>
        <strain evidence="2">Duluth1</strain>
        <tissue evidence="2">Whole animal</tissue>
    </source>
</reference>
<comment type="caution">
    <text evidence="2">The sequence shown here is derived from an EMBL/GenBank/DDBJ whole genome shotgun (WGS) entry which is preliminary data.</text>
</comment>
<accession>A0A9D4N0M0</accession>
<reference evidence="2" key="1">
    <citation type="journal article" date="2019" name="bioRxiv">
        <title>The Genome of the Zebra Mussel, Dreissena polymorpha: A Resource for Invasive Species Research.</title>
        <authorList>
            <person name="McCartney M.A."/>
            <person name="Auch B."/>
            <person name="Kono T."/>
            <person name="Mallez S."/>
            <person name="Zhang Y."/>
            <person name="Obille A."/>
            <person name="Becker A."/>
            <person name="Abrahante J.E."/>
            <person name="Garbe J."/>
            <person name="Badalamenti J.P."/>
            <person name="Herman A."/>
            <person name="Mangelson H."/>
            <person name="Liachko I."/>
            <person name="Sullivan S."/>
            <person name="Sone E.D."/>
            <person name="Koren S."/>
            <person name="Silverstein K.A.T."/>
            <person name="Beckman K.B."/>
            <person name="Gohl D.M."/>
        </authorList>
    </citation>
    <scope>NUCLEOTIDE SEQUENCE</scope>
    <source>
        <strain evidence="2">Duluth1</strain>
        <tissue evidence="2">Whole animal</tissue>
    </source>
</reference>
<feature type="compositionally biased region" description="Basic and acidic residues" evidence="1">
    <location>
        <begin position="10"/>
        <end position="27"/>
    </location>
</feature>
<dbReference type="EMBL" id="JAIWYP010000001">
    <property type="protein sequence ID" value="KAH3885144.1"/>
    <property type="molecule type" value="Genomic_DNA"/>
</dbReference>
<dbReference type="AlphaFoldDB" id="A0A9D4N0M0"/>
<keyword evidence="3" id="KW-1185">Reference proteome</keyword>
<evidence type="ECO:0000313" key="3">
    <source>
        <dbReference type="Proteomes" id="UP000828390"/>
    </source>
</evidence>
<gene>
    <name evidence="2" type="ORF">DPMN_009134</name>
</gene>
<feature type="region of interest" description="Disordered" evidence="1">
    <location>
        <begin position="1"/>
        <end position="38"/>
    </location>
</feature>
<proteinExistence type="predicted"/>